<dbReference type="RefSeq" id="WP_193666408.1">
    <property type="nucleotide sequence ID" value="NZ_BAAAMM010000006.1"/>
</dbReference>
<organism evidence="5 6">
    <name type="scientific">Nocardioides kribbensis</name>
    <dbReference type="NCBI Taxonomy" id="305517"/>
    <lineage>
        <taxon>Bacteria</taxon>
        <taxon>Bacillati</taxon>
        <taxon>Actinomycetota</taxon>
        <taxon>Actinomycetes</taxon>
        <taxon>Propionibacteriales</taxon>
        <taxon>Nocardioidaceae</taxon>
        <taxon>Nocardioides</taxon>
    </lineage>
</organism>
<gene>
    <name evidence="5" type="ORF">V6R90_09335</name>
</gene>
<feature type="domain" description="STAS" evidence="4">
    <location>
        <begin position="23"/>
        <end position="132"/>
    </location>
</feature>
<proteinExistence type="inferred from homology"/>
<feature type="region of interest" description="Disordered" evidence="3">
    <location>
        <begin position="132"/>
        <end position="152"/>
    </location>
</feature>
<dbReference type="NCBIfam" id="TIGR00377">
    <property type="entry name" value="ant_ant_sig"/>
    <property type="match status" value="1"/>
</dbReference>
<dbReference type="InterPro" id="IPR003658">
    <property type="entry name" value="Anti-sigma_ant"/>
</dbReference>
<dbReference type="InterPro" id="IPR002645">
    <property type="entry name" value="STAS_dom"/>
</dbReference>
<dbReference type="Gene3D" id="3.30.750.24">
    <property type="entry name" value="STAS domain"/>
    <property type="match status" value="1"/>
</dbReference>
<feature type="compositionally biased region" description="Polar residues" evidence="3">
    <location>
        <begin position="11"/>
        <end position="28"/>
    </location>
</feature>
<evidence type="ECO:0000259" key="4">
    <source>
        <dbReference type="PROSITE" id="PS50801"/>
    </source>
</evidence>
<dbReference type="SUPFAM" id="SSF52091">
    <property type="entry name" value="SpoIIaa-like"/>
    <property type="match status" value="1"/>
</dbReference>
<protein>
    <recommendedName>
        <fullName evidence="2">Anti-sigma factor antagonist</fullName>
    </recommendedName>
</protein>
<dbReference type="InterPro" id="IPR036513">
    <property type="entry name" value="STAS_dom_sf"/>
</dbReference>
<dbReference type="PANTHER" id="PTHR33495:SF2">
    <property type="entry name" value="ANTI-SIGMA FACTOR ANTAGONIST TM_1081-RELATED"/>
    <property type="match status" value="1"/>
</dbReference>
<evidence type="ECO:0000256" key="3">
    <source>
        <dbReference type="SAM" id="MobiDB-lite"/>
    </source>
</evidence>
<evidence type="ECO:0000256" key="2">
    <source>
        <dbReference type="RuleBase" id="RU003749"/>
    </source>
</evidence>
<keyword evidence="6" id="KW-1185">Reference proteome</keyword>
<sequence>MPISGDVPQRASATASTPVDGTLGLSESSHPPATVLAVVGEVDVRTVGSLRTRLTDLLVEGSPRLVVDLSGVTFMDSSGLGALVSAQKRARVFRGTLVLVVVNDAILRVLRLTALDRVFTVHATLEEALASAREDAREPVAPERVAEPEPRG</sequence>
<evidence type="ECO:0000256" key="1">
    <source>
        <dbReference type="ARBA" id="ARBA00009013"/>
    </source>
</evidence>
<dbReference type="EMBL" id="JBEGDP010000008">
    <property type="protein sequence ID" value="MEQ7847479.1"/>
    <property type="molecule type" value="Genomic_DNA"/>
</dbReference>
<dbReference type="CDD" id="cd07043">
    <property type="entry name" value="STAS_anti-anti-sigma_factors"/>
    <property type="match status" value="1"/>
</dbReference>
<dbReference type="Pfam" id="PF01740">
    <property type="entry name" value="STAS"/>
    <property type="match status" value="1"/>
</dbReference>
<dbReference type="Proteomes" id="UP001482520">
    <property type="component" value="Unassembled WGS sequence"/>
</dbReference>
<evidence type="ECO:0000313" key="5">
    <source>
        <dbReference type="EMBL" id="MEQ7847479.1"/>
    </source>
</evidence>
<accession>A0ABV1NYB1</accession>
<dbReference type="PANTHER" id="PTHR33495">
    <property type="entry name" value="ANTI-SIGMA FACTOR ANTAGONIST TM_1081-RELATED-RELATED"/>
    <property type="match status" value="1"/>
</dbReference>
<feature type="region of interest" description="Disordered" evidence="3">
    <location>
        <begin position="1"/>
        <end position="28"/>
    </location>
</feature>
<comment type="similarity">
    <text evidence="1 2">Belongs to the anti-sigma-factor antagonist family.</text>
</comment>
<reference evidence="5 6" key="1">
    <citation type="submission" date="2024-02" db="EMBL/GenBank/DDBJ databases">
        <title>Full genome sequence of Nocardioides kribbensis.</title>
        <authorList>
            <person name="Poletto B.L."/>
            <person name="Silva G."/>
            <person name="Galante D."/>
            <person name="Campos K.R."/>
            <person name="Santos M.B.N."/>
            <person name="Sacchi C.T."/>
        </authorList>
    </citation>
    <scope>NUCLEOTIDE SEQUENCE [LARGE SCALE GENOMIC DNA]</scope>
    <source>
        <strain evidence="5 6">O4R</strain>
    </source>
</reference>
<evidence type="ECO:0000313" key="6">
    <source>
        <dbReference type="Proteomes" id="UP001482520"/>
    </source>
</evidence>
<name>A0ABV1NYB1_9ACTN</name>
<comment type="caution">
    <text evidence="5">The sequence shown here is derived from an EMBL/GenBank/DDBJ whole genome shotgun (WGS) entry which is preliminary data.</text>
</comment>
<dbReference type="PROSITE" id="PS50801">
    <property type="entry name" value="STAS"/>
    <property type="match status" value="1"/>
</dbReference>